<keyword evidence="2" id="KW-1185">Reference proteome</keyword>
<dbReference type="InterPro" id="IPR052972">
    <property type="entry name" value="Sacsin_chaperone_reg"/>
</dbReference>
<dbReference type="PANTHER" id="PTHR15600:SF42">
    <property type="entry name" value="SACSIN"/>
    <property type="match status" value="1"/>
</dbReference>
<organism evidence="1 2">
    <name type="scientific">Petrolisthes cinctipes</name>
    <name type="common">Flat porcelain crab</name>
    <dbReference type="NCBI Taxonomy" id="88211"/>
    <lineage>
        <taxon>Eukaryota</taxon>
        <taxon>Metazoa</taxon>
        <taxon>Ecdysozoa</taxon>
        <taxon>Arthropoda</taxon>
        <taxon>Crustacea</taxon>
        <taxon>Multicrustacea</taxon>
        <taxon>Malacostraca</taxon>
        <taxon>Eumalacostraca</taxon>
        <taxon>Eucarida</taxon>
        <taxon>Decapoda</taxon>
        <taxon>Pleocyemata</taxon>
        <taxon>Anomura</taxon>
        <taxon>Galatheoidea</taxon>
        <taxon>Porcellanidae</taxon>
        <taxon>Petrolisthes</taxon>
    </lineage>
</organism>
<sequence length="376" mass="43449">MKDMKSAMWKCFTKWFYEHVKDNGIPFFDVFIPEGDKVQKCSQGFRGPMYSTTTPDQPRNGHLHWHPLTEPASEFPVYFLDHNVFKPNVPDTLKRLGMKISSNIMCSYLESADPEYQYQKVTPTLALKFLTSWNQHFPDNCKPQLENVVEKTPFLKAENVLDLFQYISHELTKSSSSIVNLPLLLTNDNVLRPFTHSKPVFISSYGSLLQNLGGEFVKKSMVSEIEKRVNKFKEANVVKPFTTADLRDRLPSVLDSSYQSDDAMIKLTNLDKTRTIPNKEWLEQVWRFVTYNCRSKFTPQEPTTTTGSSVKVNWEASKEHILQTLRDWALYPVTVADITYLVSINNAWRSLDMHDFDTKSLFSVLPIPPKKGYYSL</sequence>
<dbReference type="AlphaFoldDB" id="A0AAE1G2Z2"/>
<comment type="caution">
    <text evidence="1">The sequence shown here is derived from an EMBL/GenBank/DDBJ whole genome shotgun (WGS) entry which is preliminary data.</text>
</comment>
<evidence type="ECO:0000313" key="1">
    <source>
        <dbReference type="EMBL" id="KAK3885433.1"/>
    </source>
</evidence>
<dbReference type="Proteomes" id="UP001286313">
    <property type="component" value="Unassembled WGS sequence"/>
</dbReference>
<protein>
    <submittedName>
        <fullName evidence="1">Uncharacterized protein</fullName>
    </submittedName>
</protein>
<dbReference type="PANTHER" id="PTHR15600">
    <property type="entry name" value="SACSIN"/>
    <property type="match status" value="1"/>
</dbReference>
<name>A0AAE1G2Z2_PETCI</name>
<gene>
    <name evidence="1" type="ORF">Pcinc_010349</name>
</gene>
<accession>A0AAE1G2Z2</accession>
<reference evidence="1" key="1">
    <citation type="submission" date="2023-10" db="EMBL/GenBank/DDBJ databases">
        <title>Genome assemblies of two species of porcelain crab, Petrolisthes cinctipes and Petrolisthes manimaculis (Anomura: Porcellanidae).</title>
        <authorList>
            <person name="Angst P."/>
        </authorList>
    </citation>
    <scope>NUCLEOTIDE SEQUENCE</scope>
    <source>
        <strain evidence="1">PB745_01</strain>
        <tissue evidence="1">Gill</tissue>
    </source>
</reference>
<dbReference type="GO" id="GO:0030544">
    <property type="term" value="F:Hsp70 protein binding"/>
    <property type="evidence" value="ECO:0007669"/>
    <property type="project" value="TreeGrafter"/>
</dbReference>
<evidence type="ECO:0000313" key="2">
    <source>
        <dbReference type="Proteomes" id="UP001286313"/>
    </source>
</evidence>
<proteinExistence type="predicted"/>
<dbReference type="EMBL" id="JAWQEG010000799">
    <property type="protein sequence ID" value="KAK3885433.1"/>
    <property type="molecule type" value="Genomic_DNA"/>
</dbReference>